<name>U1G778_ENDPU</name>
<dbReference type="EMBL" id="KE720961">
    <property type="protein sequence ID" value="ERF73257.1"/>
    <property type="molecule type" value="Genomic_DNA"/>
</dbReference>
<protein>
    <submittedName>
        <fullName evidence="2">Uncharacterized protein</fullName>
    </submittedName>
</protein>
<reference evidence="3" key="1">
    <citation type="journal article" date="2014" name="BMC Genomics">
        <title>Genome characteristics reveal the impact of lichenization on lichen-forming fungus Endocarpon pusillum Hedwig (Verrucariales, Ascomycota).</title>
        <authorList>
            <person name="Wang Y.-Y."/>
            <person name="Liu B."/>
            <person name="Zhang X.-Y."/>
            <person name="Zhou Q.-M."/>
            <person name="Zhang T."/>
            <person name="Li H."/>
            <person name="Yu Y.-F."/>
            <person name="Zhang X.-L."/>
            <person name="Hao X.-Y."/>
            <person name="Wang M."/>
            <person name="Wang L."/>
            <person name="Wei J.-C."/>
        </authorList>
    </citation>
    <scope>NUCLEOTIDE SEQUENCE [LARGE SCALE GENOMIC DNA]</scope>
    <source>
        <strain evidence="3">Z07020 / HMAS-L-300199</strain>
    </source>
</reference>
<keyword evidence="3" id="KW-1185">Reference proteome</keyword>
<dbReference type="eggNOG" id="ENOG502RMRU">
    <property type="taxonomic scope" value="Eukaryota"/>
</dbReference>
<dbReference type="HOGENOM" id="CLU_1310106_0_0_1"/>
<feature type="region of interest" description="Disordered" evidence="1">
    <location>
        <begin position="182"/>
        <end position="210"/>
    </location>
</feature>
<dbReference type="GeneID" id="19238137"/>
<gene>
    <name evidence="2" type="ORF">EPUS_03089</name>
</gene>
<dbReference type="AlphaFoldDB" id="U1G778"/>
<dbReference type="RefSeq" id="XP_007801030.1">
    <property type="nucleotide sequence ID" value="XM_007802839.1"/>
</dbReference>
<evidence type="ECO:0000256" key="1">
    <source>
        <dbReference type="SAM" id="MobiDB-lite"/>
    </source>
</evidence>
<feature type="compositionally biased region" description="Low complexity" evidence="1">
    <location>
        <begin position="183"/>
        <end position="210"/>
    </location>
</feature>
<evidence type="ECO:0000313" key="2">
    <source>
        <dbReference type="EMBL" id="ERF73257.1"/>
    </source>
</evidence>
<proteinExistence type="predicted"/>
<accession>U1G778</accession>
<organism evidence="2 3">
    <name type="scientific">Endocarpon pusillum (strain Z07020 / HMAS-L-300199)</name>
    <name type="common">Lichen-forming fungus</name>
    <dbReference type="NCBI Taxonomy" id="1263415"/>
    <lineage>
        <taxon>Eukaryota</taxon>
        <taxon>Fungi</taxon>
        <taxon>Dikarya</taxon>
        <taxon>Ascomycota</taxon>
        <taxon>Pezizomycotina</taxon>
        <taxon>Eurotiomycetes</taxon>
        <taxon>Chaetothyriomycetidae</taxon>
        <taxon>Verrucariales</taxon>
        <taxon>Verrucariaceae</taxon>
        <taxon>Endocarpon</taxon>
    </lineage>
</organism>
<dbReference type="Proteomes" id="UP000019373">
    <property type="component" value="Unassembled WGS sequence"/>
</dbReference>
<dbReference type="OrthoDB" id="5393187at2759"/>
<sequence>MQIKLRAEPKIWCLTGLIELNDVTVLTVTKTNPSASAGVSSELGSMMGLPVSCSFNFDKNYAVTCSSKTPGKMVWAAQYQLVKVKPVVKDSTPGSQTAINYLDMYPDYTYSEGRRGLFQAMNDKRDHKMDDKEEGFELELADVANQKGGKVERAVDEKYWKVYYAVEEKMKSALQANERQRQVQRSQSAVRNQNRCTTVTTQSRVTVQRN</sequence>
<evidence type="ECO:0000313" key="3">
    <source>
        <dbReference type="Proteomes" id="UP000019373"/>
    </source>
</evidence>